<reference evidence="1 2" key="1">
    <citation type="journal article" date="2023" name="Virus Evol.">
        <title>Computational host range prediction-The good, the bad, and the ugly.</title>
        <authorList>
            <person name="Howell A.A."/>
            <person name="Versoza C.J."/>
            <person name="Pfeifer S.P."/>
        </authorList>
    </citation>
    <scope>NUCLEOTIDE SEQUENCE [LARGE SCALE GENOMIC DNA]</scope>
    <source>
        <strain evidence="1 2">1610/1b</strain>
    </source>
</reference>
<dbReference type="EMBL" id="CP136137">
    <property type="protein sequence ID" value="WYY08603.1"/>
    <property type="molecule type" value="Genomic_DNA"/>
</dbReference>
<name>A0ABZ2U4S8_9ACTN</name>
<evidence type="ECO:0000313" key="2">
    <source>
        <dbReference type="Proteomes" id="UP001479933"/>
    </source>
</evidence>
<protein>
    <submittedName>
        <fullName evidence="1">Type IV toxin-antitoxin system AbiEi family antitoxin domain-containing protein</fullName>
    </submittedName>
</protein>
<dbReference type="RefSeq" id="WP_066171479.1">
    <property type="nucleotide sequence ID" value="NZ_CP136137.1"/>
</dbReference>
<gene>
    <name evidence="1" type="ORF">RVF87_05920</name>
</gene>
<sequence length="329" mass="36341">MGAPDTAFARLRYLLTRQSGVVAREQVLACGFDSAFIRRRLDRREWLRIYPGVYITHTGPLTWTQRAWSVVLHAEPAALSHGSALRAAAGRPDAFDDAGPIHVTIASGRRFLAKEGMVLHHRANLVDDALMNTAPPRVRVEEAVLDLAAEATTELGMISALADPVQARLTTADRLLGALARRSRIRHRSAISDILIDVRDGSCSTLEHRFLTRVERPHGLPAPARQTPTGVGRPGRRDLEYPEFGLIVELDGRLFHDNALARALDMERDLDANAFADKDSVRLCWVQAAERSCTTALKLGVVLRRHGWTGHPHPCTSPDCAVRNQQCSQ</sequence>
<evidence type="ECO:0000313" key="1">
    <source>
        <dbReference type="EMBL" id="WYY08603.1"/>
    </source>
</evidence>
<organism evidence="1 2">
    <name type="scientific">Gordonia hydrophobica</name>
    <dbReference type="NCBI Taxonomy" id="40516"/>
    <lineage>
        <taxon>Bacteria</taxon>
        <taxon>Bacillati</taxon>
        <taxon>Actinomycetota</taxon>
        <taxon>Actinomycetes</taxon>
        <taxon>Mycobacteriales</taxon>
        <taxon>Gordoniaceae</taxon>
        <taxon>Gordonia</taxon>
    </lineage>
</organism>
<keyword evidence="2" id="KW-1185">Reference proteome</keyword>
<dbReference type="Proteomes" id="UP001479933">
    <property type="component" value="Chromosome"/>
</dbReference>
<accession>A0ABZ2U4S8</accession>
<proteinExistence type="predicted"/>